<reference evidence="7" key="2">
    <citation type="submission" date="2015-01" db="EMBL/GenBank/DDBJ databases">
        <title>Evolutionary Origins and Diversification of the Mycorrhizal Mutualists.</title>
        <authorList>
            <consortium name="DOE Joint Genome Institute"/>
            <consortium name="Mycorrhizal Genomics Consortium"/>
            <person name="Kohler A."/>
            <person name="Kuo A."/>
            <person name="Nagy L.G."/>
            <person name="Floudas D."/>
            <person name="Copeland A."/>
            <person name="Barry K.W."/>
            <person name="Cichocki N."/>
            <person name="Veneault-Fourrey C."/>
            <person name="LaButti K."/>
            <person name="Lindquist E.A."/>
            <person name="Lipzen A."/>
            <person name="Lundell T."/>
            <person name="Morin E."/>
            <person name="Murat C."/>
            <person name="Riley R."/>
            <person name="Ohm R."/>
            <person name="Sun H."/>
            <person name="Tunlid A."/>
            <person name="Henrissat B."/>
            <person name="Grigoriev I.V."/>
            <person name="Hibbett D.S."/>
            <person name="Martin F."/>
        </authorList>
    </citation>
    <scope>NUCLEOTIDE SEQUENCE [LARGE SCALE GENOMIC DNA]</scope>
    <source>
        <strain evidence="7">Zn</strain>
    </source>
</reference>
<dbReference type="InterPro" id="IPR016166">
    <property type="entry name" value="FAD-bd_PCMH"/>
</dbReference>
<reference evidence="6 7" key="1">
    <citation type="submission" date="2014-04" db="EMBL/GenBank/DDBJ databases">
        <authorList>
            <consortium name="DOE Joint Genome Institute"/>
            <person name="Kuo A."/>
            <person name="Martino E."/>
            <person name="Perotto S."/>
            <person name="Kohler A."/>
            <person name="Nagy L.G."/>
            <person name="Floudas D."/>
            <person name="Copeland A."/>
            <person name="Barry K.W."/>
            <person name="Cichocki N."/>
            <person name="Veneault-Fourrey C."/>
            <person name="LaButti K."/>
            <person name="Lindquist E.A."/>
            <person name="Lipzen A."/>
            <person name="Lundell T."/>
            <person name="Morin E."/>
            <person name="Murat C."/>
            <person name="Sun H."/>
            <person name="Tunlid A."/>
            <person name="Henrissat B."/>
            <person name="Grigoriev I.V."/>
            <person name="Hibbett D.S."/>
            <person name="Martin F."/>
            <person name="Nordberg H.P."/>
            <person name="Cantor M.N."/>
            <person name="Hua S.X."/>
        </authorList>
    </citation>
    <scope>NUCLEOTIDE SEQUENCE [LARGE SCALE GENOMIC DNA]</scope>
    <source>
        <strain evidence="6 7">Zn</strain>
    </source>
</reference>
<organism evidence="6 7">
    <name type="scientific">Oidiodendron maius (strain Zn)</name>
    <dbReference type="NCBI Taxonomy" id="913774"/>
    <lineage>
        <taxon>Eukaryota</taxon>
        <taxon>Fungi</taxon>
        <taxon>Dikarya</taxon>
        <taxon>Ascomycota</taxon>
        <taxon>Pezizomycotina</taxon>
        <taxon>Leotiomycetes</taxon>
        <taxon>Leotiomycetes incertae sedis</taxon>
        <taxon>Myxotrichaceae</taxon>
        <taxon>Oidiodendron</taxon>
    </lineage>
</organism>
<dbReference type="InterPro" id="IPR006094">
    <property type="entry name" value="Oxid_FAD_bind_N"/>
</dbReference>
<feature type="domain" description="FAD-binding PCMH-type" evidence="5">
    <location>
        <begin position="87"/>
        <end position="265"/>
    </location>
</feature>
<keyword evidence="4" id="KW-0560">Oxidoreductase</keyword>
<dbReference type="EMBL" id="KN832880">
    <property type="protein sequence ID" value="KIM98513.1"/>
    <property type="molecule type" value="Genomic_DNA"/>
</dbReference>
<evidence type="ECO:0000256" key="1">
    <source>
        <dbReference type="ARBA" id="ARBA00005466"/>
    </source>
</evidence>
<evidence type="ECO:0000256" key="3">
    <source>
        <dbReference type="ARBA" id="ARBA00022827"/>
    </source>
</evidence>
<sequence>MLNFLNFISGYSNYRGLQQGFAQFGDGHYKVTDLQAVDLNDTSRDPPSFIFNSVSSLDLDSLVVDMLFSHRLIAENFTASLFSAQQREVVPACVIQPTTAGEVSEAVKVIKEYNCIFAVKSGGHCRFAGGSNAHQGITIDLHYMNSVEVSEDKLTTSVGPGARWGEVYKILEPMGLIVVGGRDSNVGVGGFILGGNANLIIGGISFISRRYGWALDNVRNFAVVLANGSIIDINYASHPDLYFALRGGGNNFGIVTRFDLDTYPQGEIWGGQNYFLLSDVHARKSALDIHHKFDWTPSYFVQKLGQLITRVACMSGYCTTFDSIAQAIEKLSLDSQSDPLAQFYCFAFLMPHIKVYGSGVALAYGKPELNPPIFNDYTKELKHIYSTNRIANMSQIAEEVSSTSPVGSRQVWDAVTFYVNATLMSKLFNIFISEIDPIRNVADIVPCMVMQLISKDEIGHFSKNGGNALGLNDQEEPLFLFSIAIAWQDRRDDEVVHGTADNIIARAVAVATEMGMYHRYIYQNYAKGGRDVFAGYGEKNKKRLQDIQSRYDPGGIFTRLQPGYFKL</sequence>
<dbReference type="GO" id="GO:0016491">
    <property type="term" value="F:oxidoreductase activity"/>
    <property type="evidence" value="ECO:0007669"/>
    <property type="project" value="UniProtKB-KW"/>
</dbReference>
<protein>
    <recommendedName>
        <fullName evidence="5">FAD-binding PCMH-type domain-containing protein</fullName>
    </recommendedName>
</protein>
<dbReference type="Gene3D" id="3.30.465.10">
    <property type="match status" value="1"/>
</dbReference>
<keyword evidence="7" id="KW-1185">Reference proteome</keyword>
<dbReference type="InParanoid" id="A0A0C3CHP0"/>
<name>A0A0C3CHP0_OIDMZ</name>
<dbReference type="PANTHER" id="PTHR42973:SF13">
    <property type="entry name" value="FAD-BINDING PCMH-TYPE DOMAIN-CONTAINING PROTEIN"/>
    <property type="match status" value="1"/>
</dbReference>
<dbReference type="OrthoDB" id="2151789at2759"/>
<evidence type="ECO:0000256" key="4">
    <source>
        <dbReference type="ARBA" id="ARBA00023002"/>
    </source>
</evidence>
<dbReference type="AlphaFoldDB" id="A0A0C3CHP0"/>
<dbReference type="InterPro" id="IPR050416">
    <property type="entry name" value="FAD-linked_Oxidoreductase"/>
</dbReference>
<accession>A0A0C3CHP0</accession>
<keyword evidence="2" id="KW-0285">Flavoprotein</keyword>
<dbReference type="InterPro" id="IPR016169">
    <property type="entry name" value="FAD-bd_PCMH_sub2"/>
</dbReference>
<dbReference type="Proteomes" id="UP000054321">
    <property type="component" value="Unassembled WGS sequence"/>
</dbReference>
<dbReference type="SUPFAM" id="SSF56176">
    <property type="entry name" value="FAD-binding/transporter-associated domain-like"/>
    <property type="match status" value="1"/>
</dbReference>
<comment type="similarity">
    <text evidence="1">Belongs to the oxygen-dependent FAD-linked oxidoreductase family.</text>
</comment>
<proteinExistence type="inferred from homology"/>
<dbReference type="PANTHER" id="PTHR42973">
    <property type="entry name" value="BINDING OXIDOREDUCTASE, PUTATIVE (AFU_ORTHOLOGUE AFUA_1G17690)-RELATED"/>
    <property type="match status" value="1"/>
</dbReference>
<dbReference type="Pfam" id="PF01565">
    <property type="entry name" value="FAD_binding_4"/>
    <property type="match status" value="1"/>
</dbReference>
<dbReference type="GO" id="GO:0071949">
    <property type="term" value="F:FAD binding"/>
    <property type="evidence" value="ECO:0007669"/>
    <property type="project" value="InterPro"/>
</dbReference>
<evidence type="ECO:0000313" key="7">
    <source>
        <dbReference type="Proteomes" id="UP000054321"/>
    </source>
</evidence>
<evidence type="ECO:0000259" key="5">
    <source>
        <dbReference type="PROSITE" id="PS51387"/>
    </source>
</evidence>
<keyword evidence="3" id="KW-0274">FAD</keyword>
<dbReference type="InterPro" id="IPR036318">
    <property type="entry name" value="FAD-bd_PCMH-like_sf"/>
</dbReference>
<evidence type="ECO:0000313" key="6">
    <source>
        <dbReference type="EMBL" id="KIM98513.1"/>
    </source>
</evidence>
<dbReference type="PROSITE" id="PS51387">
    <property type="entry name" value="FAD_PCMH"/>
    <property type="match status" value="1"/>
</dbReference>
<dbReference type="STRING" id="913774.A0A0C3CHP0"/>
<evidence type="ECO:0000256" key="2">
    <source>
        <dbReference type="ARBA" id="ARBA00022630"/>
    </source>
</evidence>
<dbReference type="HOGENOM" id="CLU_018354_1_2_1"/>
<gene>
    <name evidence="6" type="ORF">OIDMADRAFT_105089</name>
</gene>